<evidence type="ECO:0000313" key="3">
    <source>
        <dbReference type="Proteomes" id="UP000070163"/>
    </source>
</evidence>
<accession>A0A133UBU1</accession>
<dbReference type="EMBL" id="LHXJ01000004">
    <property type="protein sequence ID" value="KXA91620.1"/>
    <property type="molecule type" value="Genomic_DNA"/>
</dbReference>
<keyword evidence="1" id="KW-0472">Membrane</keyword>
<organism evidence="2 3">
    <name type="scientific">candidate division MSBL1 archaeon SCGC-AAA259A05</name>
    <dbReference type="NCBI Taxonomy" id="1698259"/>
    <lineage>
        <taxon>Archaea</taxon>
        <taxon>Methanobacteriati</taxon>
        <taxon>Methanobacteriota</taxon>
        <taxon>candidate division MSBL1</taxon>
    </lineage>
</organism>
<comment type="caution">
    <text evidence="2">The sequence shown here is derived from an EMBL/GenBank/DDBJ whole genome shotgun (WGS) entry which is preliminary data.</text>
</comment>
<feature type="transmembrane region" description="Helical" evidence="1">
    <location>
        <begin position="43"/>
        <end position="65"/>
    </location>
</feature>
<protein>
    <submittedName>
        <fullName evidence="2">Uncharacterized protein</fullName>
    </submittedName>
</protein>
<keyword evidence="3" id="KW-1185">Reference proteome</keyword>
<name>A0A133UBU1_9EURY</name>
<proteinExistence type="predicted"/>
<gene>
    <name evidence="2" type="ORF">AKJ57_00610</name>
</gene>
<evidence type="ECO:0000313" key="2">
    <source>
        <dbReference type="EMBL" id="KXA91620.1"/>
    </source>
</evidence>
<evidence type="ECO:0000256" key="1">
    <source>
        <dbReference type="SAM" id="Phobius"/>
    </source>
</evidence>
<keyword evidence="1" id="KW-1133">Transmembrane helix</keyword>
<sequence length="67" mass="7649">MPWWILILKIVFGIILAVVIGGAGLFGYIAWRARARKWSAGMFGIVALSVFIFYWFILGDIWSIIPF</sequence>
<reference evidence="2 3" key="1">
    <citation type="journal article" date="2016" name="Sci. Rep.">
        <title>Metabolic traits of an uncultured archaeal lineage -MSBL1- from brine pools of the Red Sea.</title>
        <authorList>
            <person name="Mwirichia R."/>
            <person name="Alam I."/>
            <person name="Rashid M."/>
            <person name="Vinu M."/>
            <person name="Ba-Alawi W."/>
            <person name="Anthony Kamau A."/>
            <person name="Kamanda Ngugi D."/>
            <person name="Goker M."/>
            <person name="Klenk H.P."/>
            <person name="Bajic V."/>
            <person name="Stingl U."/>
        </authorList>
    </citation>
    <scope>NUCLEOTIDE SEQUENCE [LARGE SCALE GENOMIC DNA]</scope>
    <source>
        <strain evidence="2">SCGC-AAA259A05</strain>
    </source>
</reference>
<feature type="transmembrane region" description="Helical" evidence="1">
    <location>
        <begin position="6"/>
        <end position="31"/>
    </location>
</feature>
<keyword evidence="1" id="KW-0812">Transmembrane</keyword>
<dbReference type="AlphaFoldDB" id="A0A133UBU1"/>
<dbReference type="Proteomes" id="UP000070163">
    <property type="component" value="Unassembled WGS sequence"/>
</dbReference>